<feature type="transmembrane region" description="Helical" evidence="8">
    <location>
        <begin position="199"/>
        <end position="226"/>
    </location>
</feature>
<feature type="transmembrane region" description="Helical" evidence="8">
    <location>
        <begin position="7"/>
        <end position="30"/>
    </location>
</feature>
<feature type="transmembrane region" description="Helical" evidence="8">
    <location>
        <begin position="110"/>
        <end position="128"/>
    </location>
</feature>
<evidence type="ECO:0000256" key="6">
    <source>
        <dbReference type="ARBA" id="ARBA00022989"/>
    </source>
</evidence>
<dbReference type="PANTHER" id="PTHR30269:SF0">
    <property type="entry name" value="MEMBRANE TRANSPORTER PROTEIN YFCA-RELATED"/>
    <property type="match status" value="1"/>
</dbReference>
<name>A0A7X4LNG7_9VIBR</name>
<dbReference type="GO" id="GO:0005886">
    <property type="term" value="C:plasma membrane"/>
    <property type="evidence" value="ECO:0007669"/>
    <property type="project" value="UniProtKB-SubCell"/>
</dbReference>
<comment type="caution">
    <text evidence="9">The sequence shown here is derived from an EMBL/GenBank/DDBJ whole genome shotgun (WGS) entry which is preliminary data.</text>
</comment>
<dbReference type="Pfam" id="PF01925">
    <property type="entry name" value="TauE"/>
    <property type="match status" value="1"/>
</dbReference>
<feature type="transmembrane region" description="Helical" evidence="8">
    <location>
        <begin position="149"/>
        <end position="170"/>
    </location>
</feature>
<keyword evidence="6 8" id="KW-1133">Transmembrane helix</keyword>
<comment type="subcellular location">
    <subcellularLocation>
        <location evidence="1 8">Cell membrane</location>
        <topology evidence="1 8">Multi-pass membrane protein</topology>
    </subcellularLocation>
</comment>
<organism evidence="9 10">
    <name type="scientific">Vibrio eleionomae</name>
    <dbReference type="NCBI Taxonomy" id="2653505"/>
    <lineage>
        <taxon>Bacteria</taxon>
        <taxon>Pseudomonadati</taxon>
        <taxon>Pseudomonadota</taxon>
        <taxon>Gammaproteobacteria</taxon>
        <taxon>Vibrionales</taxon>
        <taxon>Vibrionaceae</taxon>
        <taxon>Vibrio</taxon>
    </lineage>
</organism>
<evidence type="ECO:0000256" key="2">
    <source>
        <dbReference type="ARBA" id="ARBA00009142"/>
    </source>
</evidence>
<evidence type="ECO:0000256" key="3">
    <source>
        <dbReference type="ARBA" id="ARBA00022448"/>
    </source>
</evidence>
<dbReference type="PANTHER" id="PTHR30269">
    <property type="entry name" value="TRANSMEMBRANE PROTEIN YFCA"/>
    <property type="match status" value="1"/>
</dbReference>
<gene>
    <name evidence="9" type="ORF">F9817_17055</name>
</gene>
<dbReference type="AlphaFoldDB" id="A0A7X4LNG7"/>
<evidence type="ECO:0000256" key="1">
    <source>
        <dbReference type="ARBA" id="ARBA00004651"/>
    </source>
</evidence>
<evidence type="ECO:0000256" key="8">
    <source>
        <dbReference type="RuleBase" id="RU363041"/>
    </source>
</evidence>
<dbReference type="EMBL" id="WEKT01000039">
    <property type="protein sequence ID" value="MZI94887.1"/>
    <property type="molecule type" value="Genomic_DNA"/>
</dbReference>
<feature type="transmembrane region" description="Helical" evidence="8">
    <location>
        <begin position="238"/>
        <end position="256"/>
    </location>
</feature>
<evidence type="ECO:0000256" key="4">
    <source>
        <dbReference type="ARBA" id="ARBA00022475"/>
    </source>
</evidence>
<dbReference type="Proteomes" id="UP000462621">
    <property type="component" value="Unassembled WGS sequence"/>
</dbReference>
<evidence type="ECO:0000313" key="9">
    <source>
        <dbReference type="EMBL" id="MZI94887.1"/>
    </source>
</evidence>
<protein>
    <recommendedName>
        <fullName evidence="8">Probable membrane transporter protein</fullName>
    </recommendedName>
</protein>
<dbReference type="InterPro" id="IPR002781">
    <property type="entry name" value="TM_pro_TauE-like"/>
</dbReference>
<dbReference type="InterPro" id="IPR052017">
    <property type="entry name" value="TSUP"/>
</dbReference>
<keyword evidence="7 8" id="KW-0472">Membrane</keyword>
<evidence type="ECO:0000256" key="7">
    <source>
        <dbReference type="ARBA" id="ARBA00023136"/>
    </source>
</evidence>
<keyword evidence="10" id="KW-1185">Reference proteome</keyword>
<comment type="similarity">
    <text evidence="2 8">Belongs to the 4-toluene sulfonate uptake permease (TSUP) (TC 2.A.102) family.</text>
</comment>
<dbReference type="RefSeq" id="WP_161157366.1">
    <property type="nucleotide sequence ID" value="NZ_WEKT01000039.1"/>
</dbReference>
<feature type="transmembrane region" description="Helical" evidence="8">
    <location>
        <begin position="87"/>
        <end position="104"/>
    </location>
</feature>
<sequence length="261" mass="28163">MAELWSYFASGLSGELLAFLLMVAIVAGTIDTLAGGGGLLSIPALMASGVPPLMALGTNKFQGSFGTAMASLMMFRSRRVLWKDVRGGILGSLIGAAVGTFLVQHIHTVWLSWIVPAVLVFIALFFLFSKPPVQTAESRCSKKIYQRCIVPVIGWYDGFFGPGTGSFFALSGVSLRGLSMVDATAVAKVFNCSSNVASLVVFLFAGHILWPAAIVMFLGQLIGAWIGARTLFKINPNYLRYLVVIMSIAMLVRYVWTQHLV</sequence>
<reference evidence="9 10" key="1">
    <citation type="submission" date="2019-10" db="EMBL/GenBank/DDBJ databases">
        <title>Vibrio sp. nov. isolated from a shrimp pond.</title>
        <authorList>
            <person name="Gomez-Gil B."/>
            <person name="Enciso-Ibarra J."/>
            <person name="Enciso-Ibarra K."/>
            <person name="Bolan-Mejia C."/>
        </authorList>
    </citation>
    <scope>NUCLEOTIDE SEQUENCE [LARGE SCALE GENOMIC DNA]</scope>
    <source>
        <strain evidence="9 10">CAIM 722</strain>
    </source>
</reference>
<proteinExistence type="inferred from homology"/>
<keyword evidence="4 8" id="KW-1003">Cell membrane</keyword>
<evidence type="ECO:0000313" key="10">
    <source>
        <dbReference type="Proteomes" id="UP000462621"/>
    </source>
</evidence>
<evidence type="ECO:0000256" key="5">
    <source>
        <dbReference type="ARBA" id="ARBA00022692"/>
    </source>
</evidence>
<accession>A0A7X4LNG7</accession>
<keyword evidence="3" id="KW-0813">Transport</keyword>
<keyword evidence="5 8" id="KW-0812">Transmembrane</keyword>